<dbReference type="EMBL" id="EF531339">
    <property type="protein sequence ID" value="ABV27423.1"/>
    <property type="molecule type" value="Genomic_DNA"/>
</dbReference>
<dbReference type="Pfam" id="PF08338">
    <property type="entry name" value="DUF1731"/>
    <property type="match status" value="1"/>
</dbReference>
<comment type="similarity">
    <text evidence="1">Belongs to the NAD(P)-dependent epimerase/dehydratase family. SDR39U1 subfamily.</text>
</comment>
<dbReference type="CDD" id="cd05242">
    <property type="entry name" value="SDR_a8"/>
    <property type="match status" value="1"/>
</dbReference>
<dbReference type="PANTHER" id="PTHR11092">
    <property type="entry name" value="SUGAR NUCLEOTIDE EPIMERASE RELATED"/>
    <property type="match status" value="1"/>
</dbReference>
<reference evidence="4" key="1">
    <citation type="journal article" date="2007" name="Science">
        <title>Candidatus Chloracidobacterium thermophilum: an aerobic phototrophic Acidobacterium.</title>
        <authorList>
            <person name="Bryant D.A."/>
            <person name="Costas A.M."/>
            <person name="Maresca J.A."/>
            <person name="Chew A.G."/>
            <person name="Klatt C.G."/>
            <person name="Bateson M.M."/>
            <person name="Tallon L.J."/>
            <person name="Hostetler J."/>
            <person name="Nelson W.C."/>
            <person name="Heidelberg J.F."/>
            <person name="Ward D.M."/>
        </authorList>
    </citation>
    <scope>NUCLEOTIDE SEQUENCE</scope>
</reference>
<dbReference type="InterPro" id="IPR013549">
    <property type="entry name" value="DUF1731"/>
</dbReference>
<dbReference type="NCBIfam" id="TIGR01777">
    <property type="entry name" value="yfcH"/>
    <property type="match status" value="1"/>
</dbReference>
<protein>
    <recommendedName>
        <fullName evidence="5">TIGR01777 family protein</fullName>
    </recommendedName>
</protein>
<gene>
    <name evidence="4" type="ORF">YS_M60-F11.169</name>
</gene>
<evidence type="ECO:0000259" key="3">
    <source>
        <dbReference type="Pfam" id="PF08338"/>
    </source>
</evidence>
<dbReference type="InterPro" id="IPR036291">
    <property type="entry name" value="NAD(P)-bd_dom_sf"/>
</dbReference>
<dbReference type="InterPro" id="IPR010099">
    <property type="entry name" value="SDR39U1"/>
</dbReference>
<dbReference type="InterPro" id="IPR001509">
    <property type="entry name" value="Epimerase_deHydtase"/>
</dbReference>
<evidence type="ECO:0000256" key="1">
    <source>
        <dbReference type="ARBA" id="ARBA00009353"/>
    </source>
</evidence>
<evidence type="ECO:0000259" key="2">
    <source>
        <dbReference type="Pfam" id="PF01370"/>
    </source>
</evidence>
<feature type="domain" description="DUF1731" evidence="3">
    <location>
        <begin position="252"/>
        <end position="298"/>
    </location>
</feature>
<dbReference type="PANTHER" id="PTHR11092:SF0">
    <property type="entry name" value="EPIMERASE FAMILY PROTEIN SDR39U1"/>
    <property type="match status" value="1"/>
</dbReference>
<evidence type="ECO:0000313" key="4">
    <source>
        <dbReference type="EMBL" id="ABV27423.1"/>
    </source>
</evidence>
<dbReference type="AlphaFoldDB" id="A8DJS6"/>
<dbReference type="Gene3D" id="3.40.50.720">
    <property type="entry name" value="NAD(P)-binding Rossmann-like Domain"/>
    <property type="match status" value="1"/>
</dbReference>
<feature type="domain" description="NAD-dependent epimerase/dehydratase" evidence="2">
    <location>
        <begin position="5"/>
        <end position="216"/>
    </location>
</feature>
<accession>A8DJS6</accession>
<sequence>MKKLFITGASGFVGRSLLPALQLEGYQIAALSRKVRDSFSGVRWVLGNAVTPDDWQKEVDGAFGLINLAGEPIIGKRWTVEQKKVLHDSRVVTTQNLVTAIAQAKNKPSVLVSASAIGIYPKNEEAELDETSPFADDFLGKLCQEWEDAAKVAEIHGIRTVLLRIGVVLGRDGGALERMLPVFKWGLGGPLGSGNQWFSWIHVADVVGLIMWALSSTHVRGPVNAVAPNPVRMRDFATTLGKVLNRPAFLPAPSFALNLVLGESAQVLLDGQRVLPKVALQGGYQFRFPELEAALRDLTA</sequence>
<name>A8DJS6_9BACT</name>
<dbReference type="Pfam" id="PF01370">
    <property type="entry name" value="Epimerase"/>
    <property type="match status" value="1"/>
</dbReference>
<proteinExistence type="inferred from homology"/>
<evidence type="ECO:0008006" key="5">
    <source>
        <dbReference type="Google" id="ProtNLM"/>
    </source>
</evidence>
<dbReference type="SUPFAM" id="SSF51735">
    <property type="entry name" value="NAD(P)-binding Rossmann-fold domains"/>
    <property type="match status" value="1"/>
</dbReference>
<organism evidence="4">
    <name type="scientific">Chloracidobacterium thermophilum</name>
    <dbReference type="NCBI Taxonomy" id="458033"/>
    <lineage>
        <taxon>Bacteria</taxon>
        <taxon>Pseudomonadati</taxon>
        <taxon>Acidobacteriota</taxon>
        <taxon>Terriglobia</taxon>
        <taxon>Terriglobales</taxon>
        <taxon>Acidobacteriaceae</taxon>
        <taxon>Chloracidobacterium</taxon>
    </lineage>
</organism>